<dbReference type="Proteomes" id="UP001141806">
    <property type="component" value="Unassembled WGS sequence"/>
</dbReference>
<name>A0A9Q0KY28_9MAGN</name>
<evidence type="ECO:0000313" key="2">
    <source>
        <dbReference type="Proteomes" id="UP001141806"/>
    </source>
</evidence>
<sequence>MTITPDKPSERIIRIINLFSSIQWYTFFTVSLTEFLNYQNDSFRIILLLIIPESELNNYGSYCTPENQGSSCPLSENSARNTTISELQWDRFEGQIKVGRGTQSIIPWRHRQKLCQEGRRTSEFHLLLLLPTQVVVDNKDELTKFLMEQMEYDLHLPETTV</sequence>
<reference evidence="1" key="1">
    <citation type="journal article" date="2023" name="Plant J.">
        <title>The genome of the king protea, Protea cynaroides.</title>
        <authorList>
            <person name="Chang J."/>
            <person name="Duong T.A."/>
            <person name="Schoeman C."/>
            <person name="Ma X."/>
            <person name="Roodt D."/>
            <person name="Barker N."/>
            <person name="Li Z."/>
            <person name="Van de Peer Y."/>
            <person name="Mizrachi E."/>
        </authorList>
    </citation>
    <scope>NUCLEOTIDE SEQUENCE</scope>
    <source>
        <tissue evidence="1">Young leaves</tissue>
    </source>
</reference>
<protein>
    <submittedName>
        <fullName evidence="1">Uncharacterized protein</fullName>
    </submittedName>
</protein>
<evidence type="ECO:0000313" key="1">
    <source>
        <dbReference type="EMBL" id="KAJ4978791.1"/>
    </source>
</evidence>
<comment type="caution">
    <text evidence="1">The sequence shown here is derived from an EMBL/GenBank/DDBJ whole genome shotgun (WGS) entry which is preliminary data.</text>
</comment>
<dbReference type="AlphaFoldDB" id="A0A9Q0KY28"/>
<gene>
    <name evidence="1" type="ORF">NE237_009571</name>
</gene>
<proteinExistence type="predicted"/>
<keyword evidence="2" id="KW-1185">Reference proteome</keyword>
<dbReference type="EMBL" id="JAMYWD010000002">
    <property type="protein sequence ID" value="KAJ4978791.1"/>
    <property type="molecule type" value="Genomic_DNA"/>
</dbReference>
<accession>A0A9Q0KY28</accession>
<organism evidence="1 2">
    <name type="scientific">Protea cynaroides</name>
    <dbReference type="NCBI Taxonomy" id="273540"/>
    <lineage>
        <taxon>Eukaryota</taxon>
        <taxon>Viridiplantae</taxon>
        <taxon>Streptophyta</taxon>
        <taxon>Embryophyta</taxon>
        <taxon>Tracheophyta</taxon>
        <taxon>Spermatophyta</taxon>
        <taxon>Magnoliopsida</taxon>
        <taxon>Proteales</taxon>
        <taxon>Proteaceae</taxon>
        <taxon>Protea</taxon>
    </lineage>
</organism>